<dbReference type="InterPro" id="IPR050832">
    <property type="entry name" value="Bact_Acetyltransf"/>
</dbReference>
<name>A0ABQ1I6B2_9ALTE</name>
<dbReference type="PANTHER" id="PTHR43877:SF2">
    <property type="entry name" value="AMINOALKYLPHOSPHONATE N-ACETYLTRANSFERASE-RELATED"/>
    <property type="match status" value="1"/>
</dbReference>
<gene>
    <name evidence="4" type="ORF">GCM10007414_29460</name>
</gene>
<evidence type="ECO:0000259" key="3">
    <source>
        <dbReference type="PROSITE" id="PS51186"/>
    </source>
</evidence>
<reference evidence="5" key="1">
    <citation type="journal article" date="2019" name="Int. J. Syst. Evol. Microbiol.">
        <title>The Global Catalogue of Microorganisms (GCM) 10K type strain sequencing project: providing services to taxonomists for standard genome sequencing and annotation.</title>
        <authorList>
            <consortium name="The Broad Institute Genomics Platform"/>
            <consortium name="The Broad Institute Genome Sequencing Center for Infectious Disease"/>
            <person name="Wu L."/>
            <person name="Ma J."/>
        </authorList>
    </citation>
    <scope>NUCLEOTIDE SEQUENCE [LARGE SCALE GENOMIC DNA]</scope>
    <source>
        <strain evidence="5">CGMCC 1.10131</strain>
    </source>
</reference>
<keyword evidence="2" id="KW-0012">Acyltransferase</keyword>
<evidence type="ECO:0000256" key="2">
    <source>
        <dbReference type="ARBA" id="ARBA00023315"/>
    </source>
</evidence>
<organism evidence="4 5">
    <name type="scientific">Agarivorans gilvus</name>
    <dbReference type="NCBI Taxonomy" id="680279"/>
    <lineage>
        <taxon>Bacteria</taxon>
        <taxon>Pseudomonadati</taxon>
        <taxon>Pseudomonadota</taxon>
        <taxon>Gammaproteobacteria</taxon>
        <taxon>Alteromonadales</taxon>
        <taxon>Alteromonadaceae</taxon>
        <taxon>Agarivorans</taxon>
    </lineage>
</organism>
<dbReference type="Proteomes" id="UP000651977">
    <property type="component" value="Unassembled WGS sequence"/>
</dbReference>
<dbReference type="InterPro" id="IPR000182">
    <property type="entry name" value="GNAT_dom"/>
</dbReference>
<proteinExistence type="predicted"/>
<dbReference type="Pfam" id="PF00583">
    <property type="entry name" value="Acetyltransf_1"/>
    <property type="match status" value="1"/>
</dbReference>
<keyword evidence="1" id="KW-0808">Transferase</keyword>
<dbReference type="RefSeq" id="WP_055731320.1">
    <property type="nucleotide sequence ID" value="NZ_BMDY01000019.1"/>
</dbReference>
<dbReference type="InterPro" id="IPR016181">
    <property type="entry name" value="Acyl_CoA_acyltransferase"/>
</dbReference>
<comment type="caution">
    <text evidence="4">The sequence shown here is derived from an EMBL/GenBank/DDBJ whole genome shotgun (WGS) entry which is preliminary data.</text>
</comment>
<dbReference type="SUPFAM" id="SSF55729">
    <property type="entry name" value="Acyl-CoA N-acyltransferases (Nat)"/>
    <property type="match status" value="1"/>
</dbReference>
<evidence type="ECO:0000313" key="5">
    <source>
        <dbReference type="Proteomes" id="UP000651977"/>
    </source>
</evidence>
<protein>
    <recommendedName>
        <fullName evidence="3">N-acetyltransferase domain-containing protein</fullName>
    </recommendedName>
</protein>
<dbReference type="PANTHER" id="PTHR43877">
    <property type="entry name" value="AMINOALKYLPHOSPHONATE N-ACETYLTRANSFERASE-RELATED-RELATED"/>
    <property type="match status" value="1"/>
</dbReference>
<dbReference type="EMBL" id="BMDY01000019">
    <property type="protein sequence ID" value="GGB14155.1"/>
    <property type="molecule type" value="Genomic_DNA"/>
</dbReference>
<evidence type="ECO:0000256" key="1">
    <source>
        <dbReference type="ARBA" id="ARBA00022679"/>
    </source>
</evidence>
<feature type="domain" description="N-acetyltransferase" evidence="3">
    <location>
        <begin position="3"/>
        <end position="147"/>
    </location>
</feature>
<evidence type="ECO:0000313" key="4">
    <source>
        <dbReference type="EMBL" id="GGB14155.1"/>
    </source>
</evidence>
<sequence>MQYKIVKAKTEFADAIARLTGQLSYAVSREETKQWLIELEQSERHGVFVALIKQDLAGWLVVEHRLSLEAGHRAEITGLVVGSDYRRSGIAQGLVAAAEQWAKQQGLARMEVKSNAARVESHLFYPSVGYQLEKTSHSYAKKLGSGT</sequence>
<dbReference type="CDD" id="cd04301">
    <property type="entry name" value="NAT_SF"/>
    <property type="match status" value="1"/>
</dbReference>
<dbReference type="PROSITE" id="PS51186">
    <property type="entry name" value="GNAT"/>
    <property type="match status" value="1"/>
</dbReference>
<dbReference type="Gene3D" id="3.40.630.30">
    <property type="match status" value="1"/>
</dbReference>
<keyword evidence="5" id="KW-1185">Reference proteome</keyword>
<accession>A0ABQ1I6B2</accession>